<feature type="domain" description="BHLH" evidence="6">
    <location>
        <begin position="11"/>
        <end position="64"/>
    </location>
</feature>
<evidence type="ECO:0000256" key="2">
    <source>
        <dbReference type="ARBA" id="ARBA00023015"/>
    </source>
</evidence>
<dbReference type="PROSITE" id="PS50888">
    <property type="entry name" value="BHLH"/>
    <property type="match status" value="1"/>
</dbReference>
<protein>
    <recommendedName>
        <fullName evidence="6">BHLH domain-containing protein</fullName>
    </recommendedName>
</protein>
<keyword evidence="2" id="KW-0805">Transcription regulation</keyword>
<evidence type="ECO:0000313" key="8">
    <source>
        <dbReference type="Proteomes" id="UP001642487"/>
    </source>
</evidence>
<gene>
    <name evidence="7" type="ORF">CITCOLO1_LOCUS19807</name>
</gene>
<evidence type="ECO:0000259" key="6">
    <source>
        <dbReference type="PROSITE" id="PS50888"/>
    </source>
</evidence>
<evidence type="ECO:0000256" key="1">
    <source>
        <dbReference type="ARBA" id="ARBA00004123"/>
    </source>
</evidence>
<evidence type="ECO:0000256" key="3">
    <source>
        <dbReference type="ARBA" id="ARBA00023163"/>
    </source>
</evidence>
<evidence type="ECO:0000313" key="7">
    <source>
        <dbReference type="EMBL" id="CAK9327428.1"/>
    </source>
</evidence>
<proteinExistence type="predicted"/>
<dbReference type="InterPro" id="IPR011598">
    <property type="entry name" value="bHLH_dom"/>
</dbReference>
<dbReference type="Gene3D" id="4.10.280.10">
    <property type="entry name" value="Helix-loop-helix DNA-binding domain"/>
    <property type="match status" value="1"/>
</dbReference>
<dbReference type="SMART" id="SM00353">
    <property type="entry name" value="HLH"/>
    <property type="match status" value="1"/>
</dbReference>
<accession>A0ABP0Z6A8</accession>
<dbReference type="PANTHER" id="PTHR13935:SF90">
    <property type="entry name" value="TRANSCRIPTION FACTOR BHLH162"/>
    <property type="match status" value="1"/>
</dbReference>
<dbReference type="PANTHER" id="PTHR13935">
    <property type="entry name" value="ACHAETE-SCUTE TRANSCRIPTION FACTOR-RELATED"/>
    <property type="match status" value="1"/>
</dbReference>
<name>A0ABP0Z6A8_9ROSI</name>
<organism evidence="7 8">
    <name type="scientific">Citrullus colocynthis</name>
    <name type="common">colocynth</name>
    <dbReference type="NCBI Taxonomy" id="252529"/>
    <lineage>
        <taxon>Eukaryota</taxon>
        <taxon>Viridiplantae</taxon>
        <taxon>Streptophyta</taxon>
        <taxon>Embryophyta</taxon>
        <taxon>Tracheophyta</taxon>
        <taxon>Spermatophyta</taxon>
        <taxon>Magnoliopsida</taxon>
        <taxon>eudicotyledons</taxon>
        <taxon>Gunneridae</taxon>
        <taxon>Pentapetalae</taxon>
        <taxon>rosids</taxon>
        <taxon>fabids</taxon>
        <taxon>Cucurbitales</taxon>
        <taxon>Cucurbitaceae</taxon>
        <taxon>Benincaseae</taxon>
        <taxon>Citrullus</taxon>
    </lineage>
</organism>
<dbReference type="EMBL" id="OZ021742">
    <property type="protein sequence ID" value="CAK9327428.1"/>
    <property type="molecule type" value="Genomic_DNA"/>
</dbReference>
<keyword evidence="4" id="KW-0539">Nucleus</keyword>
<dbReference type="InterPro" id="IPR015660">
    <property type="entry name" value="MASH1/Ascl1a-like"/>
</dbReference>
<reference evidence="7 8" key="1">
    <citation type="submission" date="2024-03" db="EMBL/GenBank/DDBJ databases">
        <authorList>
            <person name="Gkanogiannis A."/>
            <person name="Becerra Lopez-Lavalle L."/>
        </authorList>
    </citation>
    <scope>NUCLEOTIDE SEQUENCE [LARGE SCALE GENOMIC DNA]</scope>
</reference>
<dbReference type="InterPro" id="IPR036638">
    <property type="entry name" value="HLH_DNA-bd_sf"/>
</dbReference>
<dbReference type="Pfam" id="PF00010">
    <property type="entry name" value="HLH"/>
    <property type="match status" value="1"/>
</dbReference>
<keyword evidence="3" id="KW-0804">Transcription</keyword>
<comment type="subcellular location">
    <subcellularLocation>
        <location evidence="1">Nucleus</location>
    </subcellularLocation>
</comment>
<evidence type="ECO:0000256" key="5">
    <source>
        <dbReference type="SAM" id="Coils"/>
    </source>
</evidence>
<keyword evidence="5" id="KW-0175">Coiled coil</keyword>
<feature type="coiled-coil region" evidence="5">
    <location>
        <begin position="54"/>
        <end position="85"/>
    </location>
</feature>
<keyword evidence="8" id="KW-1185">Reference proteome</keyword>
<evidence type="ECO:0000256" key="4">
    <source>
        <dbReference type="ARBA" id="ARBA00023242"/>
    </source>
</evidence>
<dbReference type="Proteomes" id="UP001642487">
    <property type="component" value="Chromosome 8"/>
</dbReference>
<sequence>MANNPIRCQPSSQTDRKLIERNRRKEMKALFSALNSLLPHQRSKEASKTVPDQLEEAKNYIKELQNNIEKLKEKKEKIIEMLEEDGIRRRCKDEIKPKLLVQVKAHQVGSSVELLLTTGSDYHFILQQILRLLRDNGAEVVNLNQSMFTDRAFHKITAEVDGEGVASEDGERIYEIVKNFVSQYKDGQCSLQ</sequence>
<dbReference type="SUPFAM" id="SSF47459">
    <property type="entry name" value="HLH, helix-loop-helix DNA-binding domain"/>
    <property type="match status" value="1"/>
</dbReference>